<sequence length="302" mass="33546">MTSLNWRVDTSCTLTESIVVPGESGPLPSSSGHPSFQLNKQQSDTLGSSSLSFPRQLTRRTLPKSSCPASQTSNCASIYPLTEQTPTMTPALSADLFARVAVSHASSQPHPQARHQSQSQSQHQPNPIGKLYGNPAYYGMDSSEWDIDDLYPPEPTFTTSQGTSSVSNGSSHFTTSPQATRATDPPNKTYAYVLQNTGYQRVRSDKPSRHESWKEMLPGMRRGGDDPRGLDEGIMQMMDRSARERMSEVWGLQEKVRGLVEEVRMWKGKALRAEGEKEREKEREAKNGEKGDNETEHEGKKK</sequence>
<feature type="region of interest" description="Disordered" evidence="1">
    <location>
        <begin position="19"/>
        <end position="51"/>
    </location>
</feature>
<feature type="region of interest" description="Disordered" evidence="1">
    <location>
        <begin position="268"/>
        <end position="302"/>
    </location>
</feature>
<dbReference type="EMBL" id="MU006580">
    <property type="protein sequence ID" value="KAF2745953.1"/>
    <property type="molecule type" value="Genomic_DNA"/>
</dbReference>
<gene>
    <name evidence="2" type="ORF">M011DRAFT_527445</name>
</gene>
<dbReference type="AlphaFoldDB" id="A0A6A6V7B5"/>
<feature type="compositionally biased region" description="Low complexity" evidence="1">
    <location>
        <begin position="158"/>
        <end position="176"/>
    </location>
</feature>
<evidence type="ECO:0000256" key="1">
    <source>
        <dbReference type="SAM" id="MobiDB-lite"/>
    </source>
</evidence>
<protein>
    <submittedName>
        <fullName evidence="2">Uncharacterized protein</fullName>
    </submittedName>
</protein>
<feature type="compositionally biased region" description="Low complexity" evidence="1">
    <location>
        <begin position="21"/>
        <end position="35"/>
    </location>
</feature>
<feature type="region of interest" description="Disordered" evidence="1">
    <location>
        <begin position="102"/>
        <end position="134"/>
    </location>
</feature>
<dbReference type="Proteomes" id="UP000799440">
    <property type="component" value="Unassembled WGS sequence"/>
</dbReference>
<accession>A0A6A6V7B5</accession>
<proteinExistence type="predicted"/>
<organism evidence="2 3">
    <name type="scientific">Sporormia fimetaria CBS 119925</name>
    <dbReference type="NCBI Taxonomy" id="1340428"/>
    <lineage>
        <taxon>Eukaryota</taxon>
        <taxon>Fungi</taxon>
        <taxon>Dikarya</taxon>
        <taxon>Ascomycota</taxon>
        <taxon>Pezizomycotina</taxon>
        <taxon>Dothideomycetes</taxon>
        <taxon>Pleosporomycetidae</taxon>
        <taxon>Pleosporales</taxon>
        <taxon>Sporormiaceae</taxon>
        <taxon>Sporormia</taxon>
    </lineage>
</organism>
<reference evidence="2" key="1">
    <citation type="journal article" date="2020" name="Stud. Mycol.">
        <title>101 Dothideomycetes genomes: a test case for predicting lifestyles and emergence of pathogens.</title>
        <authorList>
            <person name="Haridas S."/>
            <person name="Albert R."/>
            <person name="Binder M."/>
            <person name="Bloem J."/>
            <person name="Labutti K."/>
            <person name="Salamov A."/>
            <person name="Andreopoulos B."/>
            <person name="Baker S."/>
            <person name="Barry K."/>
            <person name="Bills G."/>
            <person name="Bluhm B."/>
            <person name="Cannon C."/>
            <person name="Castanera R."/>
            <person name="Culley D."/>
            <person name="Daum C."/>
            <person name="Ezra D."/>
            <person name="Gonzalez J."/>
            <person name="Henrissat B."/>
            <person name="Kuo A."/>
            <person name="Liang C."/>
            <person name="Lipzen A."/>
            <person name="Lutzoni F."/>
            <person name="Magnuson J."/>
            <person name="Mondo S."/>
            <person name="Nolan M."/>
            <person name="Ohm R."/>
            <person name="Pangilinan J."/>
            <person name="Park H.-J."/>
            <person name="Ramirez L."/>
            <person name="Alfaro M."/>
            <person name="Sun H."/>
            <person name="Tritt A."/>
            <person name="Yoshinaga Y."/>
            <person name="Zwiers L.-H."/>
            <person name="Turgeon B."/>
            <person name="Goodwin S."/>
            <person name="Spatafora J."/>
            <person name="Crous P."/>
            <person name="Grigoriev I."/>
        </authorList>
    </citation>
    <scope>NUCLEOTIDE SEQUENCE</scope>
    <source>
        <strain evidence="2">CBS 119925</strain>
    </source>
</reference>
<feature type="compositionally biased region" description="Low complexity" evidence="1">
    <location>
        <begin position="106"/>
        <end position="125"/>
    </location>
</feature>
<keyword evidence="3" id="KW-1185">Reference proteome</keyword>
<evidence type="ECO:0000313" key="2">
    <source>
        <dbReference type="EMBL" id="KAF2745953.1"/>
    </source>
</evidence>
<feature type="region of interest" description="Disordered" evidence="1">
    <location>
        <begin position="154"/>
        <end position="186"/>
    </location>
</feature>
<evidence type="ECO:0000313" key="3">
    <source>
        <dbReference type="Proteomes" id="UP000799440"/>
    </source>
</evidence>
<feature type="compositionally biased region" description="Polar residues" evidence="1">
    <location>
        <begin position="36"/>
        <end position="51"/>
    </location>
</feature>
<name>A0A6A6V7B5_9PLEO</name>